<dbReference type="Pfam" id="PF00881">
    <property type="entry name" value="Nitroreductase"/>
    <property type="match status" value="1"/>
</dbReference>
<dbReference type="InterPro" id="IPR029479">
    <property type="entry name" value="Nitroreductase"/>
</dbReference>
<organism evidence="9 10">
    <name type="scientific">Bacillus thuringiensis HD-771</name>
    <dbReference type="NCBI Taxonomy" id="1218175"/>
    <lineage>
        <taxon>Bacteria</taxon>
        <taxon>Bacillati</taxon>
        <taxon>Bacillota</taxon>
        <taxon>Bacilli</taxon>
        <taxon>Bacillales</taxon>
        <taxon>Bacillaceae</taxon>
        <taxon>Bacillus</taxon>
        <taxon>Bacillus cereus group</taxon>
    </lineage>
</organism>
<evidence type="ECO:0000259" key="8">
    <source>
        <dbReference type="Pfam" id="PF00881"/>
    </source>
</evidence>
<dbReference type="CDD" id="cd02149">
    <property type="entry name" value="NfsB-like"/>
    <property type="match status" value="1"/>
</dbReference>
<dbReference type="EMBL" id="CP003754">
    <property type="protein sequence ID" value="AFQ19758.1"/>
    <property type="molecule type" value="Genomic_DNA"/>
</dbReference>
<dbReference type="InterPro" id="IPR033878">
    <property type="entry name" value="NfsB-like"/>
</dbReference>
<name>A0A9W3JGL6_BACTU</name>
<evidence type="ECO:0000256" key="4">
    <source>
        <dbReference type="ARBA" id="ARBA00022643"/>
    </source>
</evidence>
<dbReference type="GO" id="GO:0046256">
    <property type="term" value="P:2,4,6-trinitrotoluene catabolic process"/>
    <property type="evidence" value="ECO:0007669"/>
    <property type="project" value="TreeGrafter"/>
</dbReference>
<dbReference type="InterPro" id="IPR050627">
    <property type="entry name" value="Nitroreductase/BluB"/>
</dbReference>
<dbReference type="KEGG" id="bti:BTG_32108"/>
<keyword evidence="6" id="KW-0560">Oxidoreductase</keyword>
<keyword evidence="7" id="KW-0520">NAD</keyword>
<dbReference type="PANTHER" id="PTHR23026">
    <property type="entry name" value="NADPH NITROREDUCTASE"/>
    <property type="match status" value="1"/>
</dbReference>
<evidence type="ECO:0000256" key="6">
    <source>
        <dbReference type="ARBA" id="ARBA00023002"/>
    </source>
</evidence>
<dbReference type="RefSeq" id="WP_001063505.1">
    <property type="nucleotide sequence ID" value="NC_018501.1"/>
</dbReference>
<proteinExistence type="inferred from homology"/>
<evidence type="ECO:0000256" key="7">
    <source>
        <dbReference type="ARBA" id="ARBA00023027"/>
    </source>
</evidence>
<keyword evidence="5" id="KW-0521">NADP</keyword>
<evidence type="ECO:0000256" key="2">
    <source>
        <dbReference type="ARBA" id="ARBA00007118"/>
    </source>
</evidence>
<evidence type="ECO:0000313" key="9">
    <source>
        <dbReference type="EMBL" id="AFQ19758.1"/>
    </source>
</evidence>
<gene>
    <name evidence="9" type="ORF">BTG_32108</name>
</gene>
<dbReference type="Gene3D" id="3.40.109.10">
    <property type="entry name" value="NADH Oxidase"/>
    <property type="match status" value="1"/>
</dbReference>
<dbReference type="GO" id="GO:0046857">
    <property type="term" value="F:oxidoreductase activity, acting on other nitrogenous compounds as donors, with NAD or NADP as acceptor"/>
    <property type="evidence" value="ECO:0007669"/>
    <property type="project" value="TreeGrafter"/>
</dbReference>
<evidence type="ECO:0000256" key="5">
    <source>
        <dbReference type="ARBA" id="ARBA00022857"/>
    </source>
</evidence>
<dbReference type="InterPro" id="IPR000415">
    <property type="entry name" value="Nitroreductase-like"/>
</dbReference>
<comment type="cofactor">
    <cofactor evidence="1">
        <name>FMN</name>
        <dbReference type="ChEBI" id="CHEBI:58210"/>
    </cofactor>
</comment>
<keyword evidence="3" id="KW-0285">Flavoprotein</keyword>
<evidence type="ECO:0000313" key="10">
    <source>
        <dbReference type="Proteomes" id="UP000005259"/>
    </source>
</evidence>
<keyword evidence="4" id="KW-0288">FMN</keyword>
<dbReference type="AlphaFoldDB" id="A0A9W3JGL6"/>
<comment type="similarity">
    <text evidence="2">Belongs to the nitroreductase family.</text>
</comment>
<dbReference type="Proteomes" id="UP000005259">
    <property type="component" value="Plasmid p02"/>
</dbReference>
<reference evidence="9 10" key="1">
    <citation type="submission" date="2012-08" db="EMBL/GenBank/DDBJ databases">
        <authorList>
            <person name="Doggett N."/>
            <person name="Teshima H."/>
            <person name="Bruce D."/>
            <person name="Detter J.C."/>
            <person name="Johnson S.L."/>
            <person name="Han C."/>
        </authorList>
    </citation>
    <scope>NUCLEOTIDE SEQUENCE [LARGE SCALE GENOMIC DNA]</scope>
    <source>
        <strain evidence="9 10">HD-771</strain>
        <plasmid evidence="9 10">p02</plasmid>
    </source>
</reference>
<sequence length="224" mass="25689">MNNNIEKRQDILDAYAFRHATKAFDPTKKITDEDFEFILETGRLSPSSVGYEPWKFLVIQNMEIREKLKEFSFGGQGQLPTASHLVVILARKDVKAESDYVQNLLKNVKNIPEPIVENMTKAYKNFQEFDLKLYENDRALFDWASKQTYIALGNMLTSAALIGIDSCPMEGFNMDKVTEVLVNEGLLDSEKFGVSVMAAFGYRAQEPEFEKSRQNKDKVVHWID</sequence>
<evidence type="ECO:0000256" key="3">
    <source>
        <dbReference type="ARBA" id="ARBA00022630"/>
    </source>
</evidence>
<keyword evidence="9" id="KW-0614">Plasmid</keyword>
<protein>
    <submittedName>
        <fullName evidence="9">Nitroreductase family protein</fullName>
    </submittedName>
</protein>
<geneLocation type="plasmid" evidence="9 10">
    <name>p02</name>
</geneLocation>
<dbReference type="PANTHER" id="PTHR23026:SF125">
    <property type="entry name" value="OXYGEN-INSENSITIVE NAD(P)H NITROREDUCTASE"/>
    <property type="match status" value="1"/>
</dbReference>
<evidence type="ECO:0000256" key="1">
    <source>
        <dbReference type="ARBA" id="ARBA00001917"/>
    </source>
</evidence>
<dbReference type="SUPFAM" id="SSF55469">
    <property type="entry name" value="FMN-dependent nitroreductase-like"/>
    <property type="match status" value="1"/>
</dbReference>
<feature type="domain" description="Nitroreductase" evidence="8">
    <location>
        <begin position="16"/>
        <end position="181"/>
    </location>
</feature>
<accession>A0A9W3JGL6</accession>
<dbReference type="GO" id="GO:0005829">
    <property type="term" value="C:cytosol"/>
    <property type="evidence" value="ECO:0007669"/>
    <property type="project" value="TreeGrafter"/>
</dbReference>